<dbReference type="GO" id="GO:0016887">
    <property type="term" value="F:ATP hydrolysis activity"/>
    <property type="evidence" value="ECO:0007669"/>
    <property type="project" value="InterPro"/>
</dbReference>
<gene>
    <name evidence="6" type="ORF">KDW_58010</name>
</gene>
<evidence type="ECO:0000256" key="2">
    <source>
        <dbReference type="ARBA" id="ARBA00022840"/>
    </source>
</evidence>
<dbReference type="InterPro" id="IPR003959">
    <property type="entry name" value="ATPase_AAA_core"/>
</dbReference>
<dbReference type="InterPro" id="IPR003593">
    <property type="entry name" value="AAA+_ATPase"/>
</dbReference>
<dbReference type="Proteomes" id="UP000326912">
    <property type="component" value="Unassembled WGS sequence"/>
</dbReference>
<dbReference type="SUPFAM" id="SSF52540">
    <property type="entry name" value="P-loop containing nucleoside triphosphate hydrolases"/>
    <property type="match status" value="2"/>
</dbReference>
<keyword evidence="1" id="KW-0547">Nucleotide-binding</keyword>
<dbReference type="InterPro" id="IPR025662">
    <property type="entry name" value="Sigma_54_int_dom_ATP-bd_1"/>
</dbReference>
<keyword evidence="2" id="KW-0067">ATP-binding</keyword>
<dbReference type="InterPro" id="IPR028299">
    <property type="entry name" value="ClpA/B_CS2"/>
</dbReference>
<dbReference type="Gene3D" id="1.10.8.60">
    <property type="match status" value="2"/>
</dbReference>
<organism evidence="6 7">
    <name type="scientific">Dictyobacter vulcani</name>
    <dbReference type="NCBI Taxonomy" id="2607529"/>
    <lineage>
        <taxon>Bacteria</taxon>
        <taxon>Bacillati</taxon>
        <taxon>Chloroflexota</taxon>
        <taxon>Ktedonobacteria</taxon>
        <taxon>Ktedonobacterales</taxon>
        <taxon>Dictyobacteraceae</taxon>
        <taxon>Dictyobacter</taxon>
    </lineage>
</organism>
<dbReference type="Pfam" id="PF17871">
    <property type="entry name" value="AAA_lid_9"/>
    <property type="match status" value="1"/>
</dbReference>
<dbReference type="InterPro" id="IPR001270">
    <property type="entry name" value="ClpA/B"/>
</dbReference>
<evidence type="ECO:0000313" key="7">
    <source>
        <dbReference type="Proteomes" id="UP000326912"/>
    </source>
</evidence>
<keyword evidence="7" id="KW-1185">Reference proteome</keyword>
<name>A0A5J4KZZ7_9CHLR</name>
<dbReference type="AlphaFoldDB" id="A0A5J4KZZ7"/>
<evidence type="ECO:0000259" key="5">
    <source>
        <dbReference type="SMART" id="SM01086"/>
    </source>
</evidence>
<comment type="caution">
    <text evidence="6">The sequence shown here is derived from an EMBL/GenBank/DDBJ whole genome shotgun (WGS) entry which is preliminary data.</text>
</comment>
<keyword evidence="3" id="KW-0143">Chaperone</keyword>
<dbReference type="GO" id="GO:0005737">
    <property type="term" value="C:cytoplasm"/>
    <property type="evidence" value="ECO:0007669"/>
    <property type="project" value="TreeGrafter"/>
</dbReference>
<sequence length="550" mass="61897">MGKTAIVEGLAHRIQQGDVPVTLQNKRIISLSMGSLLAGSSLRGQFEQRLKMLIDEVQRSPEIIIFIDELHTVINTGAARGAGCRRYYEAGPGPWRAALYRGHDLKEYRQDVEKDPALERRFQPILVDEPSVEEATAMLQTLRPHYEAFHKVSITDEAIQGAVKLSNRYIADRFLPDKAIDVMDEACSMLHLDQLEQATTHIQATVTLEHVARIVALWANIPVNQILKNEHHHLHSLEADLHKYVIGQDEAVAAVSNAIRRSYTGLKDQNRPIGSFLFLGQTGVGKTEMAKALAIELFGSEERLIRMDMSEYSEQHSVARLFGSPPGYVGYEQAGQLTEQIRRRPYSIILFDEIEKAHPNVFNALLQIFDDGRLTDGHGRTIDFKNTILIMTSNVGSNVLKRGVSLGFQAKNKELTQEENYPPQVAEALKQHFSPEFLNRIDQIILFQSLQSQELYQIVNLLLNQVRARLQELDIELVISDDVPDFLLAKGFHPEYGARPLRRTIQVYIDNALANALITGEIMRGQTAVLLVENQKIVVSSFVATQLQLS</sequence>
<dbReference type="InterPro" id="IPR019489">
    <property type="entry name" value="Clp_ATPase_C"/>
</dbReference>
<evidence type="ECO:0000256" key="3">
    <source>
        <dbReference type="ARBA" id="ARBA00023186"/>
    </source>
</evidence>
<dbReference type="InterPro" id="IPR041546">
    <property type="entry name" value="ClpA/ClpB_AAA_lid"/>
</dbReference>
<dbReference type="Pfam" id="PF10431">
    <property type="entry name" value="ClpB_D2-small"/>
    <property type="match status" value="1"/>
</dbReference>
<dbReference type="GO" id="GO:0005524">
    <property type="term" value="F:ATP binding"/>
    <property type="evidence" value="ECO:0007669"/>
    <property type="project" value="UniProtKB-KW"/>
</dbReference>
<dbReference type="Pfam" id="PF07724">
    <property type="entry name" value="AAA_2"/>
    <property type="match status" value="1"/>
</dbReference>
<dbReference type="GO" id="GO:0034605">
    <property type="term" value="P:cellular response to heat"/>
    <property type="evidence" value="ECO:0007669"/>
    <property type="project" value="TreeGrafter"/>
</dbReference>
<dbReference type="CDD" id="cd19499">
    <property type="entry name" value="RecA-like_ClpB_Hsp104-like"/>
    <property type="match status" value="1"/>
</dbReference>
<dbReference type="InterPro" id="IPR050130">
    <property type="entry name" value="ClpA_ClpB"/>
</dbReference>
<evidence type="ECO:0000313" key="6">
    <source>
        <dbReference type="EMBL" id="GER91639.1"/>
    </source>
</evidence>
<dbReference type="PANTHER" id="PTHR11638:SF175">
    <property type="entry name" value="ATP-DEPENDENT CLP PROTEASE, ATP-BINDING SUBUNIT CLPC"/>
    <property type="match status" value="1"/>
</dbReference>
<dbReference type="SMART" id="SM00382">
    <property type="entry name" value="AAA"/>
    <property type="match status" value="1"/>
</dbReference>
<dbReference type="PRINTS" id="PR00300">
    <property type="entry name" value="CLPPROTEASEA"/>
</dbReference>
<evidence type="ECO:0000256" key="1">
    <source>
        <dbReference type="ARBA" id="ARBA00022741"/>
    </source>
</evidence>
<dbReference type="PROSITE" id="PS00675">
    <property type="entry name" value="SIGMA54_INTERACT_1"/>
    <property type="match status" value="1"/>
</dbReference>
<dbReference type="PANTHER" id="PTHR11638">
    <property type="entry name" value="ATP-DEPENDENT CLP PROTEASE"/>
    <property type="match status" value="1"/>
</dbReference>
<evidence type="ECO:0000259" key="4">
    <source>
        <dbReference type="SMART" id="SM00382"/>
    </source>
</evidence>
<dbReference type="EMBL" id="BKZW01000004">
    <property type="protein sequence ID" value="GER91639.1"/>
    <property type="molecule type" value="Genomic_DNA"/>
</dbReference>
<dbReference type="PROSITE" id="PS00871">
    <property type="entry name" value="CLPAB_2"/>
    <property type="match status" value="1"/>
</dbReference>
<dbReference type="Pfam" id="PF00004">
    <property type="entry name" value="AAA"/>
    <property type="match status" value="1"/>
</dbReference>
<dbReference type="InterPro" id="IPR027417">
    <property type="entry name" value="P-loop_NTPase"/>
</dbReference>
<dbReference type="SMART" id="SM01086">
    <property type="entry name" value="ClpB_D2-small"/>
    <property type="match status" value="1"/>
</dbReference>
<dbReference type="FunFam" id="3.40.50.300:FF:000025">
    <property type="entry name" value="ATP-dependent Clp protease subunit"/>
    <property type="match status" value="1"/>
</dbReference>
<feature type="domain" description="Clp ATPase C-terminal" evidence="5">
    <location>
        <begin position="450"/>
        <end position="539"/>
    </location>
</feature>
<dbReference type="RefSeq" id="WP_198925635.1">
    <property type="nucleotide sequence ID" value="NZ_BKZW01000004.1"/>
</dbReference>
<feature type="domain" description="AAA+ ATPase" evidence="4">
    <location>
        <begin position="272"/>
        <end position="414"/>
    </location>
</feature>
<evidence type="ECO:0008006" key="8">
    <source>
        <dbReference type="Google" id="ProtNLM"/>
    </source>
</evidence>
<protein>
    <recommendedName>
        <fullName evidence="8">Chaperone protein ClpB</fullName>
    </recommendedName>
</protein>
<proteinExistence type="predicted"/>
<dbReference type="Gene3D" id="3.40.50.300">
    <property type="entry name" value="P-loop containing nucleotide triphosphate hydrolases"/>
    <property type="match status" value="2"/>
</dbReference>
<reference evidence="6 7" key="1">
    <citation type="submission" date="2019-10" db="EMBL/GenBank/DDBJ databases">
        <title>Dictyobacter vulcani sp. nov., within the class Ktedonobacteria, isolated from soil of volcanic Mt. Zao.</title>
        <authorList>
            <person name="Zheng Y."/>
            <person name="Wang C.M."/>
            <person name="Sakai Y."/>
            <person name="Abe K."/>
            <person name="Yokota A."/>
            <person name="Yabe S."/>
        </authorList>
    </citation>
    <scope>NUCLEOTIDE SEQUENCE [LARGE SCALE GENOMIC DNA]</scope>
    <source>
        <strain evidence="6 7">W12</strain>
    </source>
</reference>
<accession>A0A5J4KZZ7</accession>